<feature type="chain" id="PRO_5015168095" evidence="1">
    <location>
        <begin position="20"/>
        <end position="226"/>
    </location>
</feature>
<dbReference type="GO" id="GO:0016829">
    <property type="term" value="F:lyase activity"/>
    <property type="evidence" value="ECO:0007669"/>
    <property type="project" value="UniProtKB-KW"/>
</dbReference>
<keyword evidence="1" id="KW-0732">Signal</keyword>
<proteinExistence type="predicted"/>
<evidence type="ECO:0000313" key="3">
    <source>
        <dbReference type="Proteomes" id="UP000245086"/>
    </source>
</evidence>
<evidence type="ECO:0000313" key="2">
    <source>
        <dbReference type="EMBL" id="GBF57553.1"/>
    </source>
</evidence>
<protein>
    <submittedName>
        <fullName evidence="2">Chromophore lyase CpcT/CpeT</fullName>
    </submittedName>
</protein>
<dbReference type="AlphaFoldDB" id="A0A2P2E913"/>
<dbReference type="InterPro" id="IPR010404">
    <property type="entry name" value="CpcT/CpeT"/>
</dbReference>
<evidence type="ECO:0000256" key="1">
    <source>
        <dbReference type="SAM" id="SignalP"/>
    </source>
</evidence>
<accession>A0A2P2E913</accession>
<dbReference type="PROSITE" id="PS51257">
    <property type="entry name" value="PROKAR_LIPOPROTEIN"/>
    <property type="match status" value="1"/>
</dbReference>
<dbReference type="InterPro" id="IPR038672">
    <property type="entry name" value="CpcT/CpeT_sf"/>
</dbReference>
<keyword evidence="3" id="KW-1185">Reference proteome</keyword>
<dbReference type="Pfam" id="PF06206">
    <property type="entry name" value="CpeT"/>
    <property type="match status" value="1"/>
</dbReference>
<organism evidence="2 3">
    <name type="scientific">Candidatus Phycosocius bacilliformis</name>
    <dbReference type="NCBI Taxonomy" id="1445552"/>
    <lineage>
        <taxon>Bacteria</taxon>
        <taxon>Pseudomonadati</taxon>
        <taxon>Pseudomonadota</taxon>
        <taxon>Alphaproteobacteria</taxon>
        <taxon>Caulobacterales</taxon>
        <taxon>Caulobacterales incertae sedis</taxon>
        <taxon>Candidatus Phycosocius</taxon>
    </lineage>
</organism>
<sequence length="226" mass="24097">MLRRVTLPVLALAALTSCAALNPVEPATPGAALIGSWDNLAQMAAAPDDLKRQPTIGGAWLDAQYATFHAVHTPALAGPHEQSIYLVWRKDGPYGPISRQRLWVFRPQKDGGLIMDFYAFKTPEILANLSPTAPAFGALTPEDLISYGPACSLPVIRTTRGWTASIPPSCTITATRSGRRMTLSATLTLTGGTFSYEEKGVLESGDLAFKVPGGPAYVFNRKGPAS</sequence>
<dbReference type="EMBL" id="BFBR01000003">
    <property type="protein sequence ID" value="GBF57553.1"/>
    <property type="molecule type" value="Genomic_DNA"/>
</dbReference>
<reference evidence="2 3" key="1">
    <citation type="journal article" date="2018" name="Genome Announc.">
        <title>Draft Genome Sequence of "Candidatus Phycosocius bacilliformis," an Alphaproteobacterial Ectosymbiont of the Hydrocarbon-Producing Green Alga Botryococcus braunii.</title>
        <authorList>
            <person name="Tanabe Y."/>
            <person name="Yamaguchi H."/>
            <person name="Watanabe M.M."/>
        </authorList>
    </citation>
    <scope>NUCLEOTIDE SEQUENCE [LARGE SCALE GENOMIC DNA]</scope>
    <source>
        <strain evidence="2 3">BOTRYCO-2</strain>
    </source>
</reference>
<gene>
    <name evidence="2" type="primary">cpcT_1</name>
    <name evidence="2" type="ORF">PbB2_01220</name>
</gene>
<dbReference type="Proteomes" id="UP000245086">
    <property type="component" value="Unassembled WGS sequence"/>
</dbReference>
<feature type="signal peptide" evidence="1">
    <location>
        <begin position="1"/>
        <end position="19"/>
    </location>
</feature>
<dbReference type="OrthoDB" id="8479347at2"/>
<name>A0A2P2E913_9PROT</name>
<keyword evidence="2" id="KW-0456">Lyase</keyword>
<comment type="caution">
    <text evidence="2">The sequence shown here is derived from an EMBL/GenBank/DDBJ whole genome shotgun (WGS) entry which is preliminary data.</text>
</comment>
<dbReference type="Gene3D" id="2.40.128.590">
    <property type="entry name" value="CpcT/CpeT domain"/>
    <property type="match status" value="1"/>
</dbReference>